<evidence type="ECO:0000313" key="11">
    <source>
        <dbReference type="EMBL" id="CAH1114091.1"/>
    </source>
</evidence>
<feature type="domain" description="C2H2-type" evidence="10">
    <location>
        <begin position="292"/>
        <end position="319"/>
    </location>
</feature>
<dbReference type="Gene3D" id="3.30.160.60">
    <property type="entry name" value="Classic Zinc Finger"/>
    <property type="match status" value="6"/>
</dbReference>
<keyword evidence="7" id="KW-0804">Transcription</keyword>
<dbReference type="GO" id="GO:0001227">
    <property type="term" value="F:DNA-binding transcription repressor activity, RNA polymerase II-specific"/>
    <property type="evidence" value="ECO:0007669"/>
    <property type="project" value="TreeGrafter"/>
</dbReference>
<evidence type="ECO:0000256" key="6">
    <source>
        <dbReference type="ARBA" id="ARBA00023015"/>
    </source>
</evidence>
<organism evidence="11 12">
    <name type="scientific">Psylliodes chrysocephalus</name>
    <dbReference type="NCBI Taxonomy" id="3402493"/>
    <lineage>
        <taxon>Eukaryota</taxon>
        <taxon>Metazoa</taxon>
        <taxon>Ecdysozoa</taxon>
        <taxon>Arthropoda</taxon>
        <taxon>Hexapoda</taxon>
        <taxon>Insecta</taxon>
        <taxon>Pterygota</taxon>
        <taxon>Neoptera</taxon>
        <taxon>Endopterygota</taxon>
        <taxon>Coleoptera</taxon>
        <taxon>Polyphaga</taxon>
        <taxon>Cucujiformia</taxon>
        <taxon>Chrysomeloidea</taxon>
        <taxon>Chrysomelidae</taxon>
        <taxon>Galerucinae</taxon>
        <taxon>Alticini</taxon>
        <taxon>Psylliodes</taxon>
    </lineage>
</organism>
<dbReference type="GO" id="GO:0008270">
    <property type="term" value="F:zinc ion binding"/>
    <property type="evidence" value="ECO:0007669"/>
    <property type="project" value="UniProtKB-KW"/>
</dbReference>
<dbReference type="PROSITE" id="PS00028">
    <property type="entry name" value="ZINC_FINGER_C2H2_1"/>
    <property type="match status" value="9"/>
</dbReference>
<gene>
    <name evidence="11" type="ORF">PSYICH_LOCUS14552</name>
</gene>
<dbReference type="EMBL" id="OV651820">
    <property type="protein sequence ID" value="CAH1114091.1"/>
    <property type="molecule type" value="Genomic_DNA"/>
</dbReference>
<dbReference type="Pfam" id="PF00096">
    <property type="entry name" value="zf-C2H2"/>
    <property type="match status" value="4"/>
</dbReference>
<evidence type="ECO:0000256" key="8">
    <source>
        <dbReference type="ARBA" id="ARBA00023242"/>
    </source>
</evidence>
<dbReference type="PANTHER" id="PTHR24399">
    <property type="entry name" value="ZINC FINGER AND BTB DOMAIN-CONTAINING"/>
    <property type="match status" value="1"/>
</dbReference>
<feature type="domain" description="C2H2-type" evidence="10">
    <location>
        <begin position="264"/>
        <end position="292"/>
    </location>
</feature>
<reference evidence="11" key="1">
    <citation type="submission" date="2022-01" db="EMBL/GenBank/DDBJ databases">
        <authorList>
            <person name="King R."/>
        </authorList>
    </citation>
    <scope>NUCLEOTIDE SEQUENCE</scope>
</reference>
<evidence type="ECO:0000256" key="1">
    <source>
        <dbReference type="ARBA" id="ARBA00004123"/>
    </source>
</evidence>
<evidence type="ECO:0000256" key="4">
    <source>
        <dbReference type="ARBA" id="ARBA00022771"/>
    </source>
</evidence>
<keyword evidence="12" id="KW-1185">Reference proteome</keyword>
<feature type="domain" description="C2H2-type" evidence="10">
    <location>
        <begin position="181"/>
        <end position="203"/>
    </location>
</feature>
<evidence type="ECO:0000256" key="9">
    <source>
        <dbReference type="PROSITE-ProRule" id="PRU00042"/>
    </source>
</evidence>
<feature type="domain" description="C2H2-type" evidence="10">
    <location>
        <begin position="376"/>
        <end position="404"/>
    </location>
</feature>
<sequence length="404" mass="47346">MFIVKENCRLCQKNEGIIPLEEDISKLIFKITLIEVNLNAFQLLPIAICVHCNNKILETNLFISEIQNVNKCLLSCLEQKCLNFIDESRDNTNEEIQKTSLNNKISPFVCLICSKSCRKLSTFRKHKKTHPELYCSLCKTFFETPTNSNNHKCEKIKRKKDPDLQHSIEEPKEICENEIKFKCKKCEKTFVDEKSYTTHLKVHNIYTCSVETCLKVYTTAYSLKMHKLIHEGKRSYLCASCGKDFVFKKSLICHEKIHSSVKGHTCEPCNLSFSVRSNLRAHLKRYHEGIRYHCSQCPREFLTKCSLDRHELIHTGVKEFKCGQCTSAFYTKKELLKHQRYHQGLKQHKCEQCFKTFFERHHLIIHLRSHSGERPYVCAIPDCGKSFYDSQKLKRHQKAKHLSK</sequence>
<dbReference type="GO" id="GO:0005654">
    <property type="term" value="C:nucleoplasm"/>
    <property type="evidence" value="ECO:0007669"/>
    <property type="project" value="TreeGrafter"/>
</dbReference>
<evidence type="ECO:0000256" key="7">
    <source>
        <dbReference type="ARBA" id="ARBA00023163"/>
    </source>
</evidence>
<feature type="domain" description="C2H2-type" evidence="10">
    <location>
        <begin position="236"/>
        <end position="263"/>
    </location>
</feature>
<keyword evidence="3" id="KW-0677">Repeat</keyword>
<keyword evidence="6" id="KW-0805">Transcription regulation</keyword>
<feature type="domain" description="C2H2-type" evidence="10">
    <location>
        <begin position="320"/>
        <end position="347"/>
    </location>
</feature>
<dbReference type="Proteomes" id="UP001153636">
    <property type="component" value="Chromosome 8"/>
</dbReference>
<dbReference type="InterPro" id="IPR036236">
    <property type="entry name" value="Znf_C2H2_sf"/>
</dbReference>
<keyword evidence="5" id="KW-0862">Zinc</keyword>
<dbReference type="PROSITE" id="PS50157">
    <property type="entry name" value="ZINC_FINGER_C2H2_2"/>
    <property type="match status" value="9"/>
</dbReference>
<dbReference type="SMART" id="SM00355">
    <property type="entry name" value="ZnF_C2H2"/>
    <property type="match status" value="9"/>
</dbReference>
<dbReference type="GO" id="GO:0000978">
    <property type="term" value="F:RNA polymerase II cis-regulatory region sequence-specific DNA binding"/>
    <property type="evidence" value="ECO:0007669"/>
    <property type="project" value="TreeGrafter"/>
</dbReference>
<evidence type="ECO:0000256" key="3">
    <source>
        <dbReference type="ARBA" id="ARBA00022737"/>
    </source>
</evidence>
<accession>A0A9P0D7Z4</accession>
<feature type="domain" description="C2H2-type" evidence="10">
    <location>
        <begin position="348"/>
        <end position="375"/>
    </location>
</feature>
<evidence type="ECO:0000256" key="5">
    <source>
        <dbReference type="ARBA" id="ARBA00022833"/>
    </source>
</evidence>
<dbReference type="FunFam" id="3.30.160.60:FF:002343">
    <property type="entry name" value="Zinc finger protein 33A"/>
    <property type="match status" value="1"/>
</dbReference>
<evidence type="ECO:0000256" key="2">
    <source>
        <dbReference type="ARBA" id="ARBA00022723"/>
    </source>
</evidence>
<dbReference type="InterPro" id="IPR013087">
    <property type="entry name" value="Znf_C2H2_type"/>
</dbReference>
<proteinExistence type="predicted"/>
<dbReference type="AlphaFoldDB" id="A0A9P0D7Z4"/>
<comment type="subcellular location">
    <subcellularLocation>
        <location evidence="1">Nucleus</location>
    </subcellularLocation>
</comment>
<name>A0A9P0D7Z4_9CUCU</name>
<keyword evidence="4 9" id="KW-0863">Zinc-finger</keyword>
<feature type="domain" description="C2H2-type" evidence="10">
    <location>
        <begin position="206"/>
        <end position="235"/>
    </location>
</feature>
<dbReference type="OrthoDB" id="8962942at2759"/>
<keyword evidence="2" id="KW-0479">Metal-binding</keyword>
<feature type="domain" description="C2H2-type" evidence="10">
    <location>
        <begin position="108"/>
        <end position="130"/>
    </location>
</feature>
<evidence type="ECO:0000313" key="12">
    <source>
        <dbReference type="Proteomes" id="UP001153636"/>
    </source>
</evidence>
<evidence type="ECO:0000259" key="10">
    <source>
        <dbReference type="PROSITE" id="PS50157"/>
    </source>
</evidence>
<dbReference type="PANTHER" id="PTHR24399:SF31">
    <property type="entry name" value="ZINC FINGER PROTEIN PLAGL1"/>
    <property type="match status" value="1"/>
</dbReference>
<protein>
    <recommendedName>
        <fullName evidence="10">C2H2-type domain-containing protein</fullName>
    </recommendedName>
</protein>
<dbReference type="SUPFAM" id="SSF57667">
    <property type="entry name" value="beta-beta-alpha zinc fingers"/>
    <property type="match status" value="4"/>
</dbReference>
<keyword evidence="8" id="KW-0539">Nucleus</keyword>